<comment type="caution">
    <text evidence="1">The sequence shown here is derived from an EMBL/GenBank/DDBJ whole genome shotgun (WGS) entry which is preliminary data.</text>
</comment>
<reference evidence="1" key="1">
    <citation type="submission" date="2019-12" db="EMBL/GenBank/DDBJ databases">
        <title>Genome sequence of Babesia ovis.</title>
        <authorList>
            <person name="Yamagishi J."/>
            <person name="Sevinc F."/>
            <person name="Xuan X."/>
        </authorList>
    </citation>
    <scope>NUCLEOTIDE SEQUENCE</scope>
    <source>
        <strain evidence="1">Selcuk</strain>
    </source>
</reference>
<proteinExistence type="predicted"/>
<dbReference type="EMBL" id="BLIY01000001">
    <property type="protein sequence ID" value="GFE52597.1"/>
    <property type="molecule type" value="Genomic_DNA"/>
</dbReference>
<sequence>MIGVYQSGSSTTGGSATDLKKFKEALDVELRCCPGWRDPQCLMDALYNWRGGGNHKDGTGDCECAGKGCKGAPGGKHGEKDQCQCHNLVVCSGVLGLSK</sequence>
<protein>
    <submittedName>
        <fullName evidence="1">Uncharacterized protein</fullName>
    </submittedName>
</protein>
<evidence type="ECO:0000313" key="2">
    <source>
        <dbReference type="Proteomes" id="UP001057455"/>
    </source>
</evidence>
<accession>A0A9W5T7R3</accession>
<name>A0A9W5T7R3_BABOV</name>
<gene>
    <name evidence="1" type="ORF">BaOVIS_000010</name>
</gene>
<dbReference type="OrthoDB" id="367145at2759"/>
<keyword evidence="2" id="KW-1185">Reference proteome</keyword>
<dbReference type="AlphaFoldDB" id="A0A9W5T7R3"/>
<dbReference type="Proteomes" id="UP001057455">
    <property type="component" value="Unassembled WGS sequence"/>
</dbReference>
<evidence type="ECO:0000313" key="1">
    <source>
        <dbReference type="EMBL" id="GFE52597.1"/>
    </source>
</evidence>
<organism evidence="1 2">
    <name type="scientific">Babesia ovis</name>
    <dbReference type="NCBI Taxonomy" id="5869"/>
    <lineage>
        <taxon>Eukaryota</taxon>
        <taxon>Sar</taxon>
        <taxon>Alveolata</taxon>
        <taxon>Apicomplexa</taxon>
        <taxon>Aconoidasida</taxon>
        <taxon>Piroplasmida</taxon>
        <taxon>Babesiidae</taxon>
        <taxon>Babesia</taxon>
    </lineage>
</organism>